<gene>
    <name evidence="3" type="ORF">JY651_46415</name>
</gene>
<keyword evidence="2" id="KW-0812">Transmembrane</keyword>
<name>A0ABX7NUL1_9BACT</name>
<evidence type="ECO:0000256" key="1">
    <source>
        <dbReference type="SAM" id="MobiDB-lite"/>
    </source>
</evidence>
<proteinExistence type="predicted"/>
<feature type="region of interest" description="Disordered" evidence="1">
    <location>
        <begin position="173"/>
        <end position="203"/>
    </location>
</feature>
<evidence type="ECO:0000313" key="4">
    <source>
        <dbReference type="Proteomes" id="UP000662747"/>
    </source>
</evidence>
<evidence type="ECO:0000313" key="3">
    <source>
        <dbReference type="EMBL" id="QSQ22475.1"/>
    </source>
</evidence>
<evidence type="ECO:0000256" key="2">
    <source>
        <dbReference type="SAM" id="Phobius"/>
    </source>
</evidence>
<feature type="transmembrane region" description="Helical" evidence="2">
    <location>
        <begin position="278"/>
        <end position="297"/>
    </location>
</feature>
<reference evidence="3 4" key="1">
    <citation type="submission" date="2021-02" db="EMBL/GenBank/DDBJ databases">
        <title>De Novo genome assembly of isolated myxobacteria.</title>
        <authorList>
            <person name="Stevens D.C."/>
        </authorList>
    </citation>
    <scope>NUCLEOTIDE SEQUENCE [LARGE SCALE GENOMIC DNA]</scope>
    <source>
        <strain evidence="4">SCPEA02</strain>
    </source>
</reference>
<dbReference type="EMBL" id="CP071090">
    <property type="protein sequence ID" value="QSQ22475.1"/>
    <property type="molecule type" value="Genomic_DNA"/>
</dbReference>
<dbReference type="RefSeq" id="WP_206724051.1">
    <property type="nucleotide sequence ID" value="NZ_CP071090.1"/>
</dbReference>
<organism evidence="3 4">
    <name type="scientific">Pyxidicoccus parkwayensis</name>
    <dbReference type="NCBI Taxonomy" id="2813578"/>
    <lineage>
        <taxon>Bacteria</taxon>
        <taxon>Pseudomonadati</taxon>
        <taxon>Myxococcota</taxon>
        <taxon>Myxococcia</taxon>
        <taxon>Myxococcales</taxon>
        <taxon>Cystobacterineae</taxon>
        <taxon>Myxococcaceae</taxon>
        <taxon>Pyxidicoccus</taxon>
    </lineage>
</organism>
<protein>
    <submittedName>
        <fullName evidence="3">Immediate early protein ICP0</fullName>
    </submittedName>
</protein>
<feature type="region of interest" description="Disordered" evidence="1">
    <location>
        <begin position="1"/>
        <end position="62"/>
    </location>
</feature>
<keyword evidence="2" id="KW-1133">Transmembrane helix</keyword>
<keyword evidence="2" id="KW-0472">Membrane</keyword>
<feature type="compositionally biased region" description="Basic and acidic residues" evidence="1">
    <location>
        <begin position="173"/>
        <end position="194"/>
    </location>
</feature>
<sequence length="299" mass="32518">MSSFRIPSALTRLLPSLGGGDVPRTPQPKEPVPRPRQGDIFRNPQPTPAGRPPLAGNERTPVKSVEELIPPGLEETAGQEELGTRFGSDAALLAAHLKPSQLSGSERATRLWAFFAAYAEAAAAKPPQEEAKAAFKESMEKHGMAELRDAHTQETGVDRGLWVLDARSPDEARERAASVRLEPPPDVRHSEAASRQDTQPGEQALSLPAGARHSEALRGMHVPVALENREVSQEEDPEDVRKRKTNRRLGKMMLWNVLHRFRSDPEDGAVADANWDRATFGAMLALAAIALIVAALVSL</sequence>
<dbReference type="Proteomes" id="UP000662747">
    <property type="component" value="Chromosome"/>
</dbReference>
<accession>A0ABX7NUL1</accession>
<keyword evidence="4" id="KW-1185">Reference proteome</keyword>